<organism evidence="2 3">
    <name type="scientific">Dillenia turbinata</name>
    <dbReference type="NCBI Taxonomy" id="194707"/>
    <lineage>
        <taxon>Eukaryota</taxon>
        <taxon>Viridiplantae</taxon>
        <taxon>Streptophyta</taxon>
        <taxon>Embryophyta</taxon>
        <taxon>Tracheophyta</taxon>
        <taxon>Spermatophyta</taxon>
        <taxon>Magnoliopsida</taxon>
        <taxon>eudicotyledons</taxon>
        <taxon>Gunneridae</taxon>
        <taxon>Pentapetalae</taxon>
        <taxon>Dilleniales</taxon>
        <taxon>Dilleniaceae</taxon>
        <taxon>Dillenia</taxon>
    </lineage>
</organism>
<protein>
    <submittedName>
        <fullName evidence="2">Uncharacterized protein</fullName>
    </submittedName>
</protein>
<dbReference type="EMBL" id="JBAMMX010000015">
    <property type="protein sequence ID" value="KAK6926499.1"/>
    <property type="molecule type" value="Genomic_DNA"/>
</dbReference>
<feature type="compositionally biased region" description="Acidic residues" evidence="1">
    <location>
        <begin position="1"/>
        <end position="23"/>
    </location>
</feature>
<gene>
    <name evidence="2" type="ORF">RJ641_008218</name>
</gene>
<keyword evidence="3" id="KW-1185">Reference proteome</keyword>
<evidence type="ECO:0000256" key="1">
    <source>
        <dbReference type="SAM" id="MobiDB-lite"/>
    </source>
</evidence>
<feature type="compositionally biased region" description="Basic residues" evidence="1">
    <location>
        <begin position="78"/>
        <end position="100"/>
    </location>
</feature>
<feature type="region of interest" description="Disordered" evidence="1">
    <location>
        <begin position="1"/>
        <end position="129"/>
    </location>
</feature>
<comment type="caution">
    <text evidence="2">The sequence shown here is derived from an EMBL/GenBank/DDBJ whole genome shotgun (WGS) entry which is preliminary data.</text>
</comment>
<sequence>MPAEMSDEKDVAEDEMSNEEDRAEDFTGLGLSEDHDPETSDNENTSDVEGEEAPSLEHVLNDLDSFDMDNGLALKQVTGRKKPQSAAHKLHEKPQKKKDRSWRVGSDGSDGMPAARVFQKPVNTGPRKL</sequence>
<feature type="compositionally biased region" description="Acidic residues" evidence="1">
    <location>
        <begin position="39"/>
        <end position="54"/>
    </location>
</feature>
<accession>A0AAN8V4I7</accession>
<name>A0AAN8V4I7_9MAGN</name>
<evidence type="ECO:0000313" key="2">
    <source>
        <dbReference type="EMBL" id="KAK6926499.1"/>
    </source>
</evidence>
<evidence type="ECO:0000313" key="3">
    <source>
        <dbReference type="Proteomes" id="UP001370490"/>
    </source>
</evidence>
<dbReference type="Proteomes" id="UP001370490">
    <property type="component" value="Unassembled WGS sequence"/>
</dbReference>
<proteinExistence type="predicted"/>
<dbReference type="AlphaFoldDB" id="A0AAN8V4I7"/>
<reference evidence="2 3" key="1">
    <citation type="submission" date="2023-12" db="EMBL/GenBank/DDBJ databases">
        <title>A high-quality genome assembly for Dillenia turbinata (Dilleniales).</title>
        <authorList>
            <person name="Chanderbali A."/>
        </authorList>
    </citation>
    <scope>NUCLEOTIDE SEQUENCE [LARGE SCALE GENOMIC DNA]</scope>
    <source>
        <strain evidence="2">LSX21</strain>
        <tissue evidence="2">Leaf</tissue>
    </source>
</reference>